<feature type="compositionally biased region" description="Basic and acidic residues" evidence="1">
    <location>
        <begin position="143"/>
        <end position="158"/>
    </location>
</feature>
<dbReference type="InterPro" id="IPR016024">
    <property type="entry name" value="ARM-type_fold"/>
</dbReference>
<name>A0ABD0M8C4_9CAEN</name>
<feature type="compositionally biased region" description="Basic and acidic residues" evidence="1">
    <location>
        <begin position="319"/>
        <end position="330"/>
    </location>
</feature>
<feature type="compositionally biased region" description="Polar residues" evidence="1">
    <location>
        <begin position="333"/>
        <end position="347"/>
    </location>
</feature>
<evidence type="ECO:0000313" key="3">
    <source>
        <dbReference type="Proteomes" id="UP001519460"/>
    </source>
</evidence>
<feature type="compositionally biased region" description="Basic residues" evidence="1">
    <location>
        <begin position="236"/>
        <end position="245"/>
    </location>
</feature>
<gene>
    <name evidence="2" type="ORF">BaRGS_00001433</name>
</gene>
<dbReference type="InterPro" id="IPR052873">
    <property type="entry name" value="HEATR9"/>
</dbReference>
<accession>A0ABD0M8C4</accession>
<feature type="non-terminal residue" evidence="2">
    <location>
        <position position="1081"/>
    </location>
</feature>
<sequence>MAAPLKPKRPEVTQSAVVLKSKYNVQHRSDLLMKEHLSNVQSSQEALKVALAGIERAKTKSEVERWAITAGELKEKTEHLVLVLQVMNKLNIELAYARADLNDALYKGMGDINAARKRVIWLEDKMGELCGKKRLKSRPVNRLNRDYDSESDSDDNRPLDSAQRMNMGERERTRSLAQILGSDFGGFTSTDTETNQSGGRHQEILTSSDSHGNKPAEDSEEFRPDYASDPHEIPKLPRRSVHRYRSPNSPQEGMDGEKERLPEHRHLYTSMTTLTSGQEDIAEESSGDISPVKEVSVPDTSEPSQSERTDDEEAEESEDSPKPWLQEHRIPGTASSDDASQKRSSAGKQHVQIESPPKEETKEEEAKTETPDDIGAAYWQSEHHRFEYSNFSGTFQSDPLSYHRVGLAVPGSFLKRSMTDFNDLPWMTKLTAKDIKDIHREALDKLAMKLHSMQDKIFDATMLSVRRRPLPSDGPPEASFLQNIDSKEVYILPPSKSMPVTSTAQRGRAATQDSLPTSRPHRQSTTSTPARLVFYPKPIPPPQVLPITRTNLNKEFPQFASSFAEPDPDQRPPAERIVDQRNLIEETKLVLYHQKPKPESPGPSSMERRLQKMIERDRIQSQNKSSADALDAQYYRKKLRSQFKMAAALTSMQTAVTGWKQIKPKSRGKEYAGLRWERVKTIVHRNLNSDRAEERIDAAKQLGLLRCGDTMVFYALKERLHRDSDHRVRYEAAKALILIGCWEDEVMRMVLKYLVLGNTEIRIDLINTLIEGKNVQYVDKTIPTFIELVKVLSHFCCNPDPEDQIAFESAVLLGRLCVRDANAEARLVKAVEEPTDTHMKAKALEILVKQLVKIDEMIVDQILNLMAKSPVWRYRVVATKLLIALGPKQKFVVEKQDEIYNMLSRCLWDDPSNEVRLSAAKALTALGMFARACESVENRLEAPDENTRAEAVISVGTLGMKNERVIRLLLEMLELDASEYVRLMIIRTFGTLKLTDRRILRTLREREKLDGPLARESKKALRVLEGALLAPTPRSVSTRAVTPKPFTPRRAGVLSPMMGQTTHGWLMDLAARSIASKYRYC</sequence>
<dbReference type="SUPFAM" id="SSF48371">
    <property type="entry name" value="ARM repeat"/>
    <property type="match status" value="1"/>
</dbReference>
<dbReference type="Gene3D" id="1.25.10.10">
    <property type="entry name" value="Leucine-rich Repeat Variant"/>
    <property type="match status" value="2"/>
</dbReference>
<keyword evidence="3" id="KW-1185">Reference proteome</keyword>
<feature type="compositionally biased region" description="Basic and acidic residues" evidence="1">
    <location>
        <begin position="255"/>
        <end position="266"/>
    </location>
</feature>
<evidence type="ECO:0000313" key="2">
    <source>
        <dbReference type="EMBL" id="KAK7507498.1"/>
    </source>
</evidence>
<dbReference type="InterPro" id="IPR011989">
    <property type="entry name" value="ARM-like"/>
</dbReference>
<feature type="compositionally biased region" description="Polar residues" evidence="1">
    <location>
        <begin position="187"/>
        <end position="210"/>
    </location>
</feature>
<dbReference type="PANTHER" id="PTHR38323">
    <property type="entry name" value="PROTEIN HEATR9"/>
    <property type="match status" value="1"/>
</dbReference>
<feature type="compositionally biased region" description="Basic and acidic residues" evidence="1">
    <location>
        <begin position="356"/>
        <end position="370"/>
    </location>
</feature>
<dbReference type="AlphaFoldDB" id="A0ABD0M8C4"/>
<feature type="compositionally biased region" description="Polar residues" evidence="1">
    <location>
        <begin position="498"/>
        <end position="527"/>
    </location>
</feature>
<dbReference type="PANTHER" id="PTHR38323:SF1">
    <property type="entry name" value="PROTEIN HEATR9"/>
    <property type="match status" value="1"/>
</dbReference>
<proteinExistence type="predicted"/>
<feature type="compositionally biased region" description="Basic and acidic residues" evidence="1">
    <location>
        <begin position="211"/>
        <end position="235"/>
    </location>
</feature>
<feature type="compositionally biased region" description="Acidic residues" evidence="1">
    <location>
        <begin position="309"/>
        <end position="318"/>
    </location>
</feature>
<dbReference type="Proteomes" id="UP001519460">
    <property type="component" value="Unassembled WGS sequence"/>
</dbReference>
<protein>
    <submittedName>
        <fullName evidence="2">Uncharacterized protein</fullName>
    </submittedName>
</protein>
<comment type="caution">
    <text evidence="2">The sequence shown here is derived from an EMBL/GenBank/DDBJ whole genome shotgun (WGS) entry which is preliminary data.</text>
</comment>
<feature type="region of interest" description="Disordered" evidence="1">
    <location>
        <begin position="141"/>
        <end position="372"/>
    </location>
</feature>
<reference evidence="2 3" key="1">
    <citation type="journal article" date="2023" name="Sci. Data">
        <title>Genome assembly of the Korean intertidal mud-creeper Batillaria attramentaria.</title>
        <authorList>
            <person name="Patra A.K."/>
            <person name="Ho P.T."/>
            <person name="Jun S."/>
            <person name="Lee S.J."/>
            <person name="Kim Y."/>
            <person name="Won Y.J."/>
        </authorList>
    </citation>
    <scope>NUCLEOTIDE SEQUENCE [LARGE SCALE GENOMIC DNA]</scope>
    <source>
        <strain evidence="2">Wonlab-2016</strain>
    </source>
</reference>
<organism evidence="2 3">
    <name type="scientific">Batillaria attramentaria</name>
    <dbReference type="NCBI Taxonomy" id="370345"/>
    <lineage>
        <taxon>Eukaryota</taxon>
        <taxon>Metazoa</taxon>
        <taxon>Spiralia</taxon>
        <taxon>Lophotrochozoa</taxon>
        <taxon>Mollusca</taxon>
        <taxon>Gastropoda</taxon>
        <taxon>Caenogastropoda</taxon>
        <taxon>Sorbeoconcha</taxon>
        <taxon>Cerithioidea</taxon>
        <taxon>Batillariidae</taxon>
        <taxon>Batillaria</taxon>
    </lineage>
</organism>
<feature type="compositionally biased region" description="Polar residues" evidence="1">
    <location>
        <begin position="269"/>
        <end position="278"/>
    </location>
</feature>
<dbReference type="Pfam" id="PF13646">
    <property type="entry name" value="HEAT_2"/>
    <property type="match status" value="1"/>
</dbReference>
<evidence type="ECO:0000256" key="1">
    <source>
        <dbReference type="SAM" id="MobiDB-lite"/>
    </source>
</evidence>
<feature type="region of interest" description="Disordered" evidence="1">
    <location>
        <begin position="492"/>
        <end position="527"/>
    </location>
</feature>
<dbReference type="EMBL" id="JACVVK020000004">
    <property type="protein sequence ID" value="KAK7507498.1"/>
    <property type="molecule type" value="Genomic_DNA"/>
</dbReference>